<protein>
    <submittedName>
        <fullName evidence="1">Uncharacterized protein</fullName>
    </submittedName>
</protein>
<sequence length="138" mass="15877">MKVDCNNTLLCYPWTLILAPDLPIYAMGDEKRVIQTVINIVGNAVKFTKKGYVSVMASIAKPESLRDWRAPEFYPVSRDGYFFLRVQVEFSPLSLAKFQVSFHGMIWQYKLVFLEVQPFIVQTQAFCLEIARLTFGLV</sequence>
<dbReference type="GO" id="GO:0051740">
    <property type="term" value="F:ethylene binding"/>
    <property type="evidence" value="ECO:0007669"/>
    <property type="project" value="TreeGrafter"/>
</dbReference>
<dbReference type="GO" id="GO:0005524">
    <property type="term" value="F:ATP binding"/>
    <property type="evidence" value="ECO:0007669"/>
    <property type="project" value="UniProtKB-KW"/>
</dbReference>
<dbReference type="EMBL" id="JACTNZ010000013">
    <property type="protein sequence ID" value="KAG5514197.1"/>
    <property type="molecule type" value="Genomic_DNA"/>
</dbReference>
<dbReference type="InterPro" id="IPR036890">
    <property type="entry name" value="HATPase_C_sf"/>
</dbReference>
<dbReference type="PANTHER" id="PTHR24423:SF625">
    <property type="entry name" value="ETHYLENE RESPONSE SENSOR 1"/>
    <property type="match status" value="1"/>
</dbReference>
<dbReference type="AlphaFoldDB" id="A0AAV6HNT4"/>
<dbReference type="GO" id="GO:0016301">
    <property type="term" value="F:kinase activity"/>
    <property type="evidence" value="ECO:0007669"/>
    <property type="project" value="UniProtKB-KW"/>
</dbReference>
<dbReference type="PANTHER" id="PTHR24423">
    <property type="entry name" value="TWO-COMPONENT SENSOR HISTIDINE KINASE"/>
    <property type="match status" value="1"/>
</dbReference>
<dbReference type="SUPFAM" id="SSF55874">
    <property type="entry name" value="ATPase domain of HSP90 chaperone/DNA topoisomerase II/histidine kinase"/>
    <property type="match status" value="1"/>
</dbReference>
<organism evidence="1 2">
    <name type="scientific">Rhododendron griersonianum</name>
    <dbReference type="NCBI Taxonomy" id="479676"/>
    <lineage>
        <taxon>Eukaryota</taxon>
        <taxon>Viridiplantae</taxon>
        <taxon>Streptophyta</taxon>
        <taxon>Embryophyta</taxon>
        <taxon>Tracheophyta</taxon>
        <taxon>Spermatophyta</taxon>
        <taxon>Magnoliopsida</taxon>
        <taxon>eudicotyledons</taxon>
        <taxon>Gunneridae</taxon>
        <taxon>Pentapetalae</taxon>
        <taxon>asterids</taxon>
        <taxon>Ericales</taxon>
        <taxon>Ericaceae</taxon>
        <taxon>Ericoideae</taxon>
        <taxon>Rhodoreae</taxon>
        <taxon>Rhododendron</taxon>
    </lineage>
</organism>
<evidence type="ECO:0000313" key="1">
    <source>
        <dbReference type="EMBL" id="KAG5514197.1"/>
    </source>
</evidence>
<dbReference type="GO" id="GO:0038199">
    <property type="term" value="F:ethylene receptor activity"/>
    <property type="evidence" value="ECO:0007669"/>
    <property type="project" value="TreeGrafter"/>
</dbReference>
<gene>
    <name evidence="1" type="ORF">RHGRI_035556</name>
</gene>
<keyword evidence="2" id="KW-1185">Reference proteome</keyword>
<dbReference type="Proteomes" id="UP000823749">
    <property type="component" value="Chromosome 13"/>
</dbReference>
<dbReference type="GO" id="GO:0005783">
    <property type="term" value="C:endoplasmic reticulum"/>
    <property type="evidence" value="ECO:0007669"/>
    <property type="project" value="TreeGrafter"/>
</dbReference>
<name>A0AAV6HNT4_9ERIC</name>
<reference evidence="1 2" key="1">
    <citation type="submission" date="2020-08" db="EMBL/GenBank/DDBJ databases">
        <title>Plant Genome Project.</title>
        <authorList>
            <person name="Zhang R.-G."/>
        </authorList>
    </citation>
    <scope>NUCLEOTIDE SEQUENCE [LARGE SCALE GENOMIC DNA]</scope>
    <source>
        <strain evidence="1">WSP0</strain>
        <tissue evidence="1">Leaf</tissue>
    </source>
</reference>
<accession>A0AAV6HNT4</accession>
<dbReference type="Gene3D" id="3.30.565.10">
    <property type="entry name" value="Histidine kinase-like ATPase, C-terminal domain"/>
    <property type="match status" value="1"/>
</dbReference>
<comment type="caution">
    <text evidence="1">The sequence shown here is derived from an EMBL/GenBank/DDBJ whole genome shotgun (WGS) entry which is preliminary data.</text>
</comment>
<dbReference type="GO" id="GO:0046872">
    <property type="term" value="F:metal ion binding"/>
    <property type="evidence" value="ECO:0007669"/>
    <property type="project" value="UniProtKB-KW"/>
</dbReference>
<proteinExistence type="predicted"/>
<evidence type="ECO:0000313" key="2">
    <source>
        <dbReference type="Proteomes" id="UP000823749"/>
    </source>
</evidence>